<evidence type="ECO:0000256" key="2">
    <source>
        <dbReference type="SAM" id="SignalP"/>
    </source>
</evidence>
<protein>
    <submittedName>
        <fullName evidence="3">Concanavalin A-like lectin/glucanases superfamily protein</fullName>
    </submittedName>
</protein>
<evidence type="ECO:0000313" key="4">
    <source>
        <dbReference type="Proteomes" id="UP000198901"/>
    </source>
</evidence>
<organism evidence="3 4">
    <name type="scientific">Siphonobacter aquaeclarae</name>
    <dbReference type="NCBI Taxonomy" id="563176"/>
    <lineage>
        <taxon>Bacteria</taxon>
        <taxon>Pseudomonadati</taxon>
        <taxon>Bacteroidota</taxon>
        <taxon>Cytophagia</taxon>
        <taxon>Cytophagales</taxon>
        <taxon>Cytophagaceae</taxon>
        <taxon>Siphonobacter</taxon>
    </lineage>
</organism>
<dbReference type="InterPro" id="IPR013320">
    <property type="entry name" value="ConA-like_dom_sf"/>
</dbReference>
<feature type="chain" id="PRO_5011512668" evidence="2">
    <location>
        <begin position="22"/>
        <end position="309"/>
    </location>
</feature>
<dbReference type="Proteomes" id="UP000198901">
    <property type="component" value="Unassembled WGS sequence"/>
</dbReference>
<gene>
    <name evidence="3" type="ORF">SAMN04488090_4217</name>
</gene>
<dbReference type="Pfam" id="PF13385">
    <property type="entry name" value="Laminin_G_3"/>
    <property type="match status" value="1"/>
</dbReference>
<evidence type="ECO:0000256" key="1">
    <source>
        <dbReference type="SAM" id="MobiDB-lite"/>
    </source>
</evidence>
<proteinExistence type="predicted"/>
<sequence length="309" mass="32244">MKTTRISAWVAAGLVVGTALFTACSKSDDTPSLPPIGGYNSSNEVAATNLLAHWTFDGTNNERISSTAPSTSKNATFGTGASGKGQSLSLAGGYVLFPTIAKLSSANAIGSVTVSAWINTTNNGKTASSVFALTQALASQGDWNDGPINMYLENSKPTTKGDTLTVHAAFHTLKDGKYSLGGDNINDYGVAGTDFQYVKGGGKWIHYVMVYDGANSTIDLYVNNVLVSNKNFRLRTAGTPAAPIGPITIATPTQVVIGGWPNADSGYTKSTTQAWQGLFTGGIDEVRVYGKALSSTEIGSLYQLESAGR</sequence>
<dbReference type="AlphaFoldDB" id="A0A1G9W1B9"/>
<keyword evidence="4" id="KW-1185">Reference proteome</keyword>
<feature type="signal peptide" evidence="2">
    <location>
        <begin position="1"/>
        <end position="21"/>
    </location>
</feature>
<dbReference type="GO" id="GO:0004553">
    <property type="term" value="F:hydrolase activity, hydrolyzing O-glycosyl compounds"/>
    <property type="evidence" value="ECO:0007669"/>
    <property type="project" value="UniProtKB-ARBA"/>
</dbReference>
<keyword evidence="3" id="KW-0430">Lectin</keyword>
<feature type="region of interest" description="Disordered" evidence="1">
    <location>
        <begin position="63"/>
        <end position="83"/>
    </location>
</feature>
<reference evidence="3 4" key="1">
    <citation type="submission" date="2016-10" db="EMBL/GenBank/DDBJ databases">
        <authorList>
            <person name="de Groot N.N."/>
        </authorList>
    </citation>
    <scope>NUCLEOTIDE SEQUENCE [LARGE SCALE GENOMIC DNA]</scope>
    <source>
        <strain evidence="3 4">DSM 21668</strain>
    </source>
</reference>
<dbReference type="SUPFAM" id="SSF49899">
    <property type="entry name" value="Concanavalin A-like lectins/glucanases"/>
    <property type="match status" value="1"/>
</dbReference>
<dbReference type="GO" id="GO:0005975">
    <property type="term" value="P:carbohydrate metabolic process"/>
    <property type="evidence" value="ECO:0007669"/>
    <property type="project" value="UniProtKB-ARBA"/>
</dbReference>
<dbReference type="OrthoDB" id="9814380at2"/>
<dbReference type="PROSITE" id="PS51257">
    <property type="entry name" value="PROKAR_LIPOPROTEIN"/>
    <property type="match status" value="1"/>
</dbReference>
<accession>A0A1G9W1B9</accession>
<dbReference type="STRING" id="563176.SAMN04488090_4217"/>
<name>A0A1G9W1B9_9BACT</name>
<evidence type="ECO:0000313" key="3">
    <source>
        <dbReference type="EMBL" id="SDM78290.1"/>
    </source>
</evidence>
<dbReference type="RefSeq" id="WP_093207627.1">
    <property type="nucleotide sequence ID" value="NZ_FNGS01000009.1"/>
</dbReference>
<dbReference type="Gene3D" id="2.60.120.200">
    <property type="match status" value="1"/>
</dbReference>
<keyword evidence="2" id="KW-0732">Signal</keyword>
<dbReference type="GO" id="GO:0030246">
    <property type="term" value="F:carbohydrate binding"/>
    <property type="evidence" value="ECO:0007669"/>
    <property type="project" value="UniProtKB-KW"/>
</dbReference>
<dbReference type="EMBL" id="FNGS01000009">
    <property type="protein sequence ID" value="SDM78290.1"/>
    <property type="molecule type" value="Genomic_DNA"/>
</dbReference>